<proteinExistence type="predicted"/>
<dbReference type="AlphaFoldDB" id="E4T5N9"/>
<keyword evidence="2" id="KW-1185">Reference proteome</keyword>
<dbReference type="HOGENOM" id="CLU_3120715_0_0_10"/>
<dbReference type="EMBL" id="CP002345">
    <property type="protein sequence ID" value="ADQ80033.1"/>
    <property type="molecule type" value="Genomic_DNA"/>
</dbReference>
<dbReference type="Proteomes" id="UP000008718">
    <property type="component" value="Chromosome"/>
</dbReference>
<gene>
    <name evidence="1" type="ordered locus">Palpr_1894</name>
</gene>
<evidence type="ECO:0000313" key="2">
    <source>
        <dbReference type="Proteomes" id="UP000008718"/>
    </source>
</evidence>
<protein>
    <submittedName>
        <fullName evidence="1">Uncharacterized protein</fullName>
    </submittedName>
</protein>
<sequence length="50" mass="6159">MNFVYGMRFFFVYFKDLLDDTEKRKCIFIFRYSLLNIHFLSSIFASQSKM</sequence>
<reference evidence="1 2" key="2">
    <citation type="journal article" date="2011" name="Stand. Genomic Sci.">
        <title>Complete genome sequence of Paludibacter propionicigenes type strain (WB4).</title>
        <authorList>
            <person name="Gronow S."/>
            <person name="Munk C."/>
            <person name="Lapidus A."/>
            <person name="Nolan M."/>
            <person name="Lucas S."/>
            <person name="Hammon N."/>
            <person name="Deshpande S."/>
            <person name="Cheng J.F."/>
            <person name="Tapia R."/>
            <person name="Han C."/>
            <person name="Goodwin L."/>
            <person name="Pitluck S."/>
            <person name="Liolios K."/>
            <person name="Ivanova N."/>
            <person name="Mavromatis K."/>
            <person name="Mikhailova N."/>
            <person name="Pati A."/>
            <person name="Chen A."/>
            <person name="Palaniappan K."/>
            <person name="Land M."/>
            <person name="Hauser L."/>
            <person name="Chang Y.J."/>
            <person name="Jeffries C.D."/>
            <person name="Brambilla E."/>
            <person name="Rohde M."/>
            <person name="Goker M."/>
            <person name="Detter J.C."/>
            <person name="Woyke T."/>
            <person name="Bristow J."/>
            <person name="Eisen J.A."/>
            <person name="Markowitz V."/>
            <person name="Hugenholtz P."/>
            <person name="Kyrpides N.C."/>
            <person name="Klenk H.P."/>
        </authorList>
    </citation>
    <scope>NUCLEOTIDE SEQUENCE [LARGE SCALE GENOMIC DNA]</scope>
    <source>
        <strain evidence="2">DSM 17365 / JCM 13257 / WB4</strain>
    </source>
</reference>
<accession>E4T5N9</accession>
<name>E4T5N9_PALPW</name>
<reference key="1">
    <citation type="submission" date="2010-11" db="EMBL/GenBank/DDBJ databases">
        <title>The complete genome of Paludibacter propionicigenes DSM 17365.</title>
        <authorList>
            <consortium name="US DOE Joint Genome Institute (JGI-PGF)"/>
            <person name="Lucas S."/>
            <person name="Copeland A."/>
            <person name="Lapidus A."/>
            <person name="Bruce D."/>
            <person name="Goodwin L."/>
            <person name="Pitluck S."/>
            <person name="Kyrpides N."/>
            <person name="Mavromatis K."/>
            <person name="Ivanova N."/>
            <person name="Munk A.C."/>
            <person name="Brettin T."/>
            <person name="Detter J.C."/>
            <person name="Han C."/>
            <person name="Tapia R."/>
            <person name="Land M."/>
            <person name="Hauser L."/>
            <person name="Markowitz V."/>
            <person name="Cheng J.-F."/>
            <person name="Hugenholtz P."/>
            <person name="Woyke T."/>
            <person name="Wu D."/>
            <person name="Gronow S."/>
            <person name="Wellnitz S."/>
            <person name="Brambilla E."/>
            <person name="Klenk H.-P."/>
            <person name="Eisen J.A."/>
        </authorList>
    </citation>
    <scope>NUCLEOTIDE SEQUENCE</scope>
    <source>
        <strain>WB4</strain>
    </source>
</reference>
<organism evidence="1 2">
    <name type="scientific">Paludibacter propionicigenes (strain DSM 17365 / JCM 13257 / WB4)</name>
    <dbReference type="NCBI Taxonomy" id="694427"/>
    <lineage>
        <taxon>Bacteria</taxon>
        <taxon>Pseudomonadati</taxon>
        <taxon>Bacteroidota</taxon>
        <taxon>Bacteroidia</taxon>
        <taxon>Bacteroidales</taxon>
        <taxon>Paludibacteraceae</taxon>
        <taxon>Paludibacter</taxon>
    </lineage>
</organism>
<dbReference type="STRING" id="694427.Palpr_1894"/>
<dbReference type="KEGG" id="ppn:Palpr_1894"/>
<evidence type="ECO:0000313" key="1">
    <source>
        <dbReference type="EMBL" id="ADQ80033.1"/>
    </source>
</evidence>